<dbReference type="InterPro" id="IPR018936">
    <property type="entry name" value="PI3/4_kinase_CS"/>
</dbReference>
<dbReference type="FunFam" id="3.30.1010.10:FF:000004">
    <property type="entry name" value="Serine/threonine-protein kinase TOR"/>
    <property type="match status" value="2"/>
</dbReference>
<name>A0A2A4JT56_HELVI</name>
<feature type="domain" description="FATC" evidence="12">
    <location>
        <begin position="2742"/>
        <end position="2774"/>
    </location>
</feature>
<dbReference type="InterPro" id="IPR016024">
    <property type="entry name" value="ARM-type_fold"/>
</dbReference>
<dbReference type="InterPro" id="IPR000403">
    <property type="entry name" value="PI3/4_kinase_cat_dom"/>
</dbReference>
<dbReference type="GO" id="GO:0005634">
    <property type="term" value="C:nucleus"/>
    <property type="evidence" value="ECO:0007669"/>
    <property type="project" value="TreeGrafter"/>
</dbReference>
<evidence type="ECO:0000256" key="2">
    <source>
        <dbReference type="ARBA" id="ARBA00022679"/>
    </source>
</evidence>
<dbReference type="SMART" id="SM01346">
    <property type="entry name" value="DUF3385"/>
    <property type="match status" value="1"/>
</dbReference>
<dbReference type="Pfam" id="PF02259">
    <property type="entry name" value="FAT"/>
    <property type="match status" value="1"/>
</dbReference>
<reference evidence="13" key="1">
    <citation type="submission" date="2017-09" db="EMBL/GenBank/DDBJ databases">
        <title>Contemporary evolution of a Lepidopteran species, Heliothis virescens, in response to modern agricultural practices.</title>
        <authorList>
            <person name="Fritz M.L."/>
            <person name="Deyonke A.M."/>
            <person name="Papanicolaou A."/>
            <person name="Micinski S."/>
            <person name="Westbrook J."/>
            <person name="Gould F."/>
        </authorList>
    </citation>
    <scope>NUCLEOTIDE SEQUENCE [LARGE SCALE GENOMIC DNA]</scope>
    <source>
        <strain evidence="13">HvINT-</strain>
        <tissue evidence="13">Whole body</tissue>
    </source>
</reference>
<dbReference type="Pfam" id="PF02260">
    <property type="entry name" value="FATC"/>
    <property type="match status" value="1"/>
</dbReference>
<dbReference type="GO" id="GO:0044877">
    <property type="term" value="F:protein-containing complex binding"/>
    <property type="evidence" value="ECO:0007669"/>
    <property type="project" value="InterPro"/>
</dbReference>
<dbReference type="Pfam" id="PF08771">
    <property type="entry name" value="FRB_dom"/>
    <property type="match status" value="1"/>
</dbReference>
<dbReference type="InterPro" id="IPR011989">
    <property type="entry name" value="ARM-like"/>
</dbReference>
<dbReference type="InterPro" id="IPR011990">
    <property type="entry name" value="TPR-like_helical_dom_sf"/>
</dbReference>
<dbReference type="Pfam" id="PF00454">
    <property type="entry name" value="PI3_PI4_kinase"/>
    <property type="match status" value="2"/>
</dbReference>
<dbReference type="Pfam" id="PF23593">
    <property type="entry name" value="HEAT_ATR"/>
    <property type="match status" value="1"/>
</dbReference>
<dbReference type="PROSITE" id="PS51190">
    <property type="entry name" value="FATC"/>
    <property type="match status" value="1"/>
</dbReference>
<dbReference type="Gene3D" id="1.25.40.10">
    <property type="entry name" value="Tetratricopeptide repeat domain"/>
    <property type="match status" value="2"/>
</dbReference>
<evidence type="ECO:0000313" key="13">
    <source>
        <dbReference type="EMBL" id="PCG75225.1"/>
    </source>
</evidence>
<dbReference type="PANTHER" id="PTHR11139">
    <property type="entry name" value="ATAXIA TELANGIECTASIA MUTATED ATM -RELATED"/>
    <property type="match status" value="1"/>
</dbReference>
<gene>
    <name evidence="13" type="ORF">B5V51_12054</name>
</gene>
<dbReference type="Gene3D" id="1.20.120.150">
    <property type="entry name" value="FKBP12-rapamycin binding domain"/>
    <property type="match status" value="1"/>
</dbReference>
<dbReference type="InterPro" id="IPR050517">
    <property type="entry name" value="DDR_Repair_Kinase"/>
</dbReference>
<dbReference type="InterPro" id="IPR026683">
    <property type="entry name" value="TOR_cat"/>
</dbReference>
<evidence type="ECO:0000256" key="1">
    <source>
        <dbReference type="ARBA" id="ARBA00011031"/>
    </source>
</evidence>
<dbReference type="Gene3D" id="1.10.1070.11">
    <property type="entry name" value="Phosphatidylinositol 3-/4-kinase, catalytic domain"/>
    <property type="match status" value="2"/>
</dbReference>
<evidence type="ECO:0000256" key="3">
    <source>
        <dbReference type="ARBA" id="ARBA00022737"/>
    </source>
</evidence>
<dbReference type="GO" id="GO:0005524">
    <property type="term" value="F:ATP binding"/>
    <property type="evidence" value="ECO:0007669"/>
    <property type="project" value="UniProtKB-KW"/>
</dbReference>
<keyword evidence="9" id="KW-0723">Serine/threonine-protein kinase</keyword>
<dbReference type="InterPro" id="IPR036940">
    <property type="entry name" value="PI3/4_kinase_cat_sf"/>
</dbReference>
<dbReference type="InterPro" id="IPR011009">
    <property type="entry name" value="Kinase-like_dom_sf"/>
</dbReference>
<dbReference type="GO" id="GO:0004674">
    <property type="term" value="F:protein serine/threonine kinase activity"/>
    <property type="evidence" value="ECO:0007669"/>
    <property type="project" value="UniProtKB-KW"/>
</dbReference>
<comment type="catalytic activity">
    <reaction evidence="7 9">
        <text>L-threonyl-[protein] + ATP = O-phospho-L-threonyl-[protein] + ADP + H(+)</text>
        <dbReference type="Rhea" id="RHEA:46608"/>
        <dbReference type="Rhea" id="RHEA-COMP:11060"/>
        <dbReference type="Rhea" id="RHEA-COMP:11605"/>
        <dbReference type="ChEBI" id="CHEBI:15378"/>
        <dbReference type="ChEBI" id="CHEBI:30013"/>
        <dbReference type="ChEBI" id="CHEBI:30616"/>
        <dbReference type="ChEBI" id="CHEBI:61977"/>
        <dbReference type="ChEBI" id="CHEBI:456216"/>
        <dbReference type="EC" id="2.7.11.1"/>
    </reaction>
</comment>
<dbReference type="EMBL" id="NWSH01000622">
    <property type="protein sequence ID" value="PCG75225.1"/>
    <property type="molecule type" value="Genomic_DNA"/>
</dbReference>
<evidence type="ECO:0000259" key="10">
    <source>
        <dbReference type="PROSITE" id="PS50290"/>
    </source>
</evidence>
<dbReference type="InterPro" id="IPR014009">
    <property type="entry name" value="PIK_FAT"/>
</dbReference>
<evidence type="ECO:0000256" key="6">
    <source>
        <dbReference type="ARBA" id="ARBA00022840"/>
    </source>
</evidence>
<dbReference type="STRING" id="7102.A0A2A4JT56"/>
<dbReference type="GO" id="GO:0106310">
    <property type="term" value="F:protein serine kinase activity"/>
    <property type="evidence" value="ECO:0007669"/>
    <property type="project" value="RHEA"/>
</dbReference>
<feature type="domain" description="FAT" evidence="11">
    <location>
        <begin position="1325"/>
        <end position="1870"/>
    </location>
</feature>
<dbReference type="GO" id="GO:0080090">
    <property type="term" value="P:regulation of primary metabolic process"/>
    <property type="evidence" value="ECO:0007669"/>
    <property type="project" value="UniProtKB-ARBA"/>
</dbReference>
<dbReference type="InterPro" id="IPR009076">
    <property type="entry name" value="FRB_dom"/>
</dbReference>
<dbReference type="PANTHER" id="PTHR11139:SF9">
    <property type="entry name" value="SERINE_THREONINE-PROTEIN KINASE MTOR"/>
    <property type="match status" value="1"/>
</dbReference>
<dbReference type="GO" id="GO:0031931">
    <property type="term" value="C:TORC1 complex"/>
    <property type="evidence" value="ECO:0007669"/>
    <property type="project" value="TreeGrafter"/>
</dbReference>
<dbReference type="Gene3D" id="1.25.10.10">
    <property type="entry name" value="Leucine-rich Repeat Variant"/>
    <property type="match status" value="3"/>
</dbReference>
<dbReference type="Pfam" id="PF11865">
    <property type="entry name" value="mTOR_dom"/>
    <property type="match status" value="1"/>
</dbReference>
<dbReference type="FunFam" id="1.10.1070.11:FF:000039">
    <property type="entry name" value="Serine/threonine-protein kinase TOR"/>
    <property type="match status" value="1"/>
</dbReference>
<evidence type="ECO:0000259" key="12">
    <source>
        <dbReference type="PROSITE" id="PS51190"/>
    </source>
</evidence>
<evidence type="ECO:0000256" key="4">
    <source>
        <dbReference type="ARBA" id="ARBA00022741"/>
    </source>
</evidence>
<evidence type="ECO:0000259" key="11">
    <source>
        <dbReference type="PROSITE" id="PS51189"/>
    </source>
</evidence>
<keyword evidence="3" id="KW-0677">Repeat</keyword>
<dbReference type="PROSITE" id="PS00916">
    <property type="entry name" value="PI3_4_KINASE_2"/>
    <property type="match status" value="2"/>
</dbReference>
<keyword evidence="2 9" id="KW-0808">Transferase</keyword>
<dbReference type="InterPro" id="IPR057564">
    <property type="entry name" value="HEAT_ATR"/>
</dbReference>
<dbReference type="SMART" id="SM01343">
    <property type="entry name" value="FATC"/>
    <property type="match status" value="1"/>
</dbReference>
<keyword evidence="6 9" id="KW-0067">ATP-binding</keyword>
<evidence type="ECO:0000256" key="5">
    <source>
        <dbReference type="ARBA" id="ARBA00022777"/>
    </source>
</evidence>
<evidence type="ECO:0000256" key="8">
    <source>
        <dbReference type="ARBA" id="ARBA00048679"/>
    </source>
</evidence>
<dbReference type="SUPFAM" id="SSF56112">
    <property type="entry name" value="Protein kinase-like (PK-like)"/>
    <property type="match status" value="2"/>
</dbReference>
<comment type="catalytic activity">
    <reaction evidence="8">
        <text>L-seryl-[protein] + ATP = O-phospho-L-seryl-[protein] + ADP + H(+)</text>
        <dbReference type="Rhea" id="RHEA:17989"/>
        <dbReference type="Rhea" id="RHEA-COMP:9863"/>
        <dbReference type="Rhea" id="RHEA-COMP:11604"/>
        <dbReference type="ChEBI" id="CHEBI:15378"/>
        <dbReference type="ChEBI" id="CHEBI:29999"/>
        <dbReference type="ChEBI" id="CHEBI:30616"/>
        <dbReference type="ChEBI" id="CHEBI:83421"/>
        <dbReference type="ChEBI" id="CHEBI:456216"/>
        <dbReference type="EC" id="2.7.11.1"/>
    </reaction>
</comment>
<dbReference type="CDD" id="cd05169">
    <property type="entry name" value="PIKKc_TOR"/>
    <property type="match status" value="2"/>
</dbReference>
<organism evidence="13">
    <name type="scientific">Heliothis virescens</name>
    <name type="common">Tobacco budworm moth</name>
    <dbReference type="NCBI Taxonomy" id="7102"/>
    <lineage>
        <taxon>Eukaryota</taxon>
        <taxon>Metazoa</taxon>
        <taxon>Ecdysozoa</taxon>
        <taxon>Arthropoda</taxon>
        <taxon>Hexapoda</taxon>
        <taxon>Insecta</taxon>
        <taxon>Pterygota</taxon>
        <taxon>Neoptera</taxon>
        <taxon>Endopterygota</taxon>
        <taxon>Lepidoptera</taxon>
        <taxon>Glossata</taxon>
        <taxon>Ditrysia</taxon>
        <taxon>Noctuoidea</taxon>
        <taxon>Noctuidae</taxon>
        <taxon>Heliothinae</taxon>
        <taxon>Heliothis</taxon>
    </lineage>
</organism>
<dbReference type="GO" id="GO:0016242">
    <property type="term" value="P:negative regulation of macroautophagy"/>
    <property type="evidence" value="ECO:0007669"/>
    <property type="project" value="TreeGrafter"/>
</dbReference>
<dbReference type="GO" id="GO:0031932">
    <property type="term" value="C:TORC2 complex"/>
    <property type="evidence" value="ECO:0007669"/>
    <property type="project" value="TreeGrafter"/>
</dbReference>
<dbReference type="SMART" id="SM00146">
    <property type="entry name" value="PI3Kc"/>
    <property type="match status" value="2"/>
</dbReference>
<sequence length="2774" mass="319635">MKMTSFQVSDLVSGLKSRHAETRHKAIRELLHFTKTDLREMSQESLRQVLDDFNQQIHALTSSYDNNEKKAGILTIVCLIGGDTETTKTRNIRYAYYLRNVFPSTDYNVLELGAKTMGRLAVTLGIKRGEYVESELKRAYEWLAEERNEGKRLSAVMILRELAICMPSYFFQHINGFFNYIMIPLRDPKEQIREAAAKALRAALVITSQREIPEQSNKAHWYIQCYEQSMLSFAEQPGRERGLSRDDHVHGALLILNELLRCSNATWEKKYTTLMQKLDAEQDISDEMTSLSSKVQNSWTAQHFPDDKSQQTLVYESSICKKLIEEQYEKICSDVMAQQISRAHNVHQMLLLMIPRLAAFNREAFAKRHLKSTINHLITFLRGREKEKAMAFTTLGLICVAVESDVQQYLGRIIEIIKLTLPLKDTPKKRNGSDTPLFNCVTLLGFAMKEDVANEVKELLDPMCATGLSPQLTTCFKELSQNLPSLKKEITDRLLNMLSLILRKKPYAPNNGENQIVHMFTTAMLVEPHDASKLVLALRTLGSFDFEWNNTLMSFIRRCTDHYLLSEQHDIRIEAVKTASKLLIKAVERCAQTNSRTLTVIVDESLGKLLSVGRSDFDHEVRYRVLEIFTNPVFDRYLAVEEHLNCLFVAINDSNNDVSELALCLVGRLSNINPSYTIPTLRQLFVQVLMELQHSESTRNKEQALRMVNNIISHAPRITRQFVDTILNVLVPKLKAEADNPTMVATILKAIGDLAEVNGGGTALNKWLPELMSIQINILSDPNQPEKRSVALWSFGQVVGATGHVVTPYMEYPHLMDMMLNFLKTEQQPRERRETIRVLGLLGALDPYKHKVNQGLIDFQTVSTLIPVSDSTNENIDINISDMVVNMSPLILDEFYPAIVLTSLMRMLRDPMLTQHHTSVVHSVTFIFQSLGIKCVPYVSRVTPCLLNVIRTTDNSTFREFLLTQLAQLISVVKIQIRNYLEDIFDIIKEYWTPNSQLQPTLIMLVEHITVAIGPEFKVYLRKILPNILRVLKYDNSKDRVLTEKLLLTIQKFENNLDDVLLSIVPAVTALFDGRNIPLSISKLAMETMEHLCMYLYFRPFSAVIIQALAKVLDNNPSLRQTAMNTLCALIVQLGREYIDYIPSVDRILIKHKIQCPNYIVLVTRLQAISTLASDDDYLDETRLRLRNQKTDVVGPGDIQTIQKLSLNVSNLRKCWSIKNIVSKEDWMEWLRQLSVAFLTESNSPAIRACSSLAQNYPQLASELFNAAFMSCWTELDDKSRKELVQALEHALTVPDTPELALAVLNLAEFLEHCEKGSLPIPIKLLGDTAINCRAYAKALYYKEQEYKRNPSKQVIEALIHINNKLQRNEASNGLLEKVITQKKSGETSLNVHVRWYEKLHNWDQALELYNKKLEVEPLDEDSRLGMMRCLEALGEWRKIYNLTSEQWDNASEDVRKKSAKIAAAASWGLQEWDSMRKYVEVISEDSHEGAFYRAILAIHEGHWPESRHYIDSARSLLDLELTAVVGESYQRAYGALVNAQLLTELEEVVTYKLVEERRNPIRKCWWLRLQGGQRLVEDWRKMLQIRSLVMSPREDFQTWLKFASLCRKTGAFNQAHKIVLSILGCDPITNPDVLLRMQDPRIVLAYSKNLWDAGNKRYAYDVLQRFLDNSEPDNDEHCRLLARCHLKLGSWCESLQEINELSIPEILRNYESATLLAPDWYKACHAWACMNFETVLFYKQQDNISESSLAGGSGEKKVSRTDFINTHTIPAIEGFFKSISLSNGSALQDTLRLLTLWFDHGHHPAIYDALFEGIRQIDVKIWLQVIPQLIARIDSPRSLVAKLVHILLIDIGKLHPQALVYPLTVATKSSFVTRKNAANYILKTMCAHSQNLVNEAAIISEELIKVAILWHDQVFIALDEASSEKDYRGMFKTLDKIHAMLDRPPETLKEVSFLQMYGRDLQEAHRWMELYKESGENRYLNEAWDLYYHVVRRITNQFRSLTSLELQYVSKRLHTCKDLELAVPGSYVPNEKVIRISHIHSHLQVIKSKQRPRRLTIQGSDGKQYMFLLKGHEDLRQDERVMQLFGLVNTLLQADTNTYRHDLAIQRYAVIPLSPNSGLIGWVPQCDTLYNLISDYRDKKSNKMALSTEQQIMLRMASDYQKLMLKHKVEVFEYTLSQTPGNDLSRLLWLKSPSAEAWFERRTNYTRSLAVMSMVGYILGLGDRHPSNIMLHRVTGKVLHIDFGDCFEVTQSREKFPEKIPFRLTRMLINAMEVRLYYSEKDYRGMFKTLDKIHAMLDRPPETLKEVSFLQMYGRDLQEAHRWMELYKESGENRYLNEAWDLYYHVVRRITNQFRSLTSLELQYVSKRLHTCKDLELAVPGSYVPNEKVIRISHIHSHLQVIKSKQRPRRLTIQGSDGKQYMFLLKGHEDLRQDERVMQLFGLVNTLLQADTNTYRHDLAIQRYAVIPLSPNSGLIGWVPQCDTLYNLISDYRDKKSNKMALSTEQQIMLRMASDYQKLMLKHKVEVFEYTLSQTPGNDLSRLLWLKSPSAEAWFERRTNYTRSLAVMSMVGYILGLGDRHPSNIMLHRVTGKVLHIDFGDCFEVTQSREKFPEKIPFRLTRMLINAMEVTGIEGTYRSTCESVMHVLHKHRDSVMAVLEAFVYDPLLNWRLVDNERHSLSESSFSSDIESSYTLPSRSRNHLHYESLEMPPEANLNKRALSILNRIRDKLTGRDFPHVEAVVSVPKQVDLLIKQATSNENLCQCYIGWCPYW</sequence>
<dbReference type="GO" id="GO:0005737">
    <property type="term" value="C:cytoplasm"/>
    <property type="evidence" value="ECO:0007669"/>
    <property type="project" value="TreeGrafter"/>
</dbReference>
<dbReference type="PROSITE" id="PS00915">
    <property type="entry name" value="PI3_4_KINASE_1"/>
    <property type="match status" value="2"/>
</dbReference>
<proteinExistence type="inferred from homology"/>
<dbReference type="PROSITE" id="PS50290">
    <property type="entry name" value="PI3_4_KINASE_3"/>
    <property type="match status" value="2"/>
</dbReference>
<dbReference type="SMART" id="SM01345">
    <property type="entry name" value="Rapamycin_bind"/>
    <property type="match status" value="2"/>
</dbReference>
<dbReference type="InterPro" id="IPR036738">
    <property type="entry name" value="FRB_sf"/>
</dbReference>
<dbReference type="InterPro" id="IPR003152">
    <property type="entry name" value="FATC_dom"/>
</dbReference>
<dbReference type="SUPFAM" id="SSF47212">
    <property type="entry name" value="FKBP12-rapamycin-binding domain of FKBP-rapamycin-associated protein (FRAP)"/>
    <property type="match status" value="2"/>
</dbReference>
<dbReference type="EC" id="2.7.11.1" evidence="9"/>
<accession>A0A2A4JT56</accession>
<dbReference type="SUPFAM" id="SSF48371">
    <property type="entry name" value="ARM repeat"/>
    <property type="match status" value="2"/>
</dbReference>
<comment type="similarity">
    <text evidence="1 9">Belongs to the PI3/PI4-kinase family.</text>
</comment>
<dbReference type="InterPro" id="IPR003151">
    <property type="entry name" value="PIK-rel_kinase_FAT"/>
</dbReference>
<keyword evidence="5 9" id="KW-0418">Kinase</keyword>
<evidence type="ECO:0000256" key="7">
    <source>
        <dbReference type="ARBA" id="ARBA00047899"/>
    </source>
</evidence>
<dbReference type="InterPro" id="IPR024585">
    <property type="entry name" value="mTOR_dom"/>
</dbReference>
<dbReference type="Gene3D" id="3.30.1010.10">
    <property type="entry name" value="Phosphatidylinositol 3-kinase Catalytic Subunit, Chain A, domain 4"/>
    <property type="match status" value="2"/>
</dbReference>
<dbReference type="GO" id="GO:0038202">
    <property type="term" value="P:TORC1 signaling"/>
    <property type="evidence" value="ECO:0007669"/>
    <property type="project" value="TreeGrafter"/>
</dbReference>
<protein>
    <recommendedName>
        <fullName evidence="9">Serine/threonine-protein kinase TOR</fullName>
        <ecNumber evidence="9">2.7.11.1</ecNumber>
    </recommendedName>
</protein>
<evidence type="ECO:0000256" key="9">
    <source>
        <dbReference type="RuleBase" id="RU364109"/>
    </source>
</evidence>
<keyword evidence="4 9" id="KW-0547">Nucleotide-binding</keyword>
<feature type="domain" description="PI3K/PI4K catalytic" evidence="10">
    <location>
        <begin position="2396"/>
        <end position="2709"/>
    </location>
</feature>
<dbReference type="PROSITE" id="PS51189">
    <property type="entry name" value="FAT"/>
    <property type="match status" value="1"/>
</dbReference>
<feature type="domain" description="PI3K/PI4K catalytic" evidence="10">
    <location>
        <begin position="2040"/>
        <end position="2359"/>
    </location>
</feature>
<comment type="caution">
    <text evidence="13">The sequence shown here is derived from an EMBL/GenBank/DDBJ whole genome shotgun (WGS) entry which is preliminary data.</text>
</comment>